<dbReference type="SUPFAM" id="SSF51735">
    <property type="entry name" value="NAD(P)-binding Rossmann-fold domains"/>
    <property type="match status" value="1"/>
</dbReference>
<name>A0AA91JN78_9ENTE</name>
<dbReference type="PANTHER" id="PTHR42760">
    <property type="entry name" value="SHORT-CHAIN DEHYDROGENASES/REDUCTASES FAMILY MEMBER"/>
    <property type="match status" value="1"/>
</dbReference>
<evidence type="ECO:0000256" key="1">
    <source>
        <dbReference type="ARBA" id="ARBA00006484"/>
    </source>
</evidence>
<dbReference type="GO" id="GO:0016616">
    <property type="term" value="F:oxidoreductase activity, acting on the CH-OH group of donors, NAD or NADP as acceptor"/>
    <property type="evidence" value="ECO:0007669"/>
    <property type="project" value="TreeGrafter"/>
</dbReference>
<dbReference type="Pfam" id="PF13561">
    <property type="entry name" value="adh_short_C2"/>
    <property type="match status" value="1"/>
</dbReference>
<dbReference type="AlphaFoldDB" id="A0AA91JN78"/>
<keyword evidence="2" id="KW-0560">Oxidoreductase</keyword>
<dbReference type="GO" id="GO:0008206">
    <property type="term" value="P:bile acid metabolic process"/>
    <property type="evidence" value="ECO:0007669"/>
    <property type="project" value="UniProtKB-ARBA"/>
</dbReference>
<evidence type="ECO:0000313" key="4">
    <source>
        <dbReference type="Proteomes" id="UP000183039"/>
    </source>
</evidence>
<dbReference type="GO" id="GO:0048038">
    <property type="term" value="F:quinone binding"/>
    <property type="evidence" value="ECO:0007669"/>
    <property type="project" value="TreeGrafter"/>
</dbReference>
<dbReference type="PANTHER" id="PTHR42760:SF133">
    <property type="entry name" value="3-OXOACYL-[ACYL-CARRIER-PROTEIN] REDUCTASE"/>
    <property type="match status" value="1"/>
</dbReference>
<protein>
    <submittedName>
        <fullName evidence="3">Oxidoreductase</fullName>
    </submittedName>
</protein>
<dbReference type="Proteomes" id="UP000183039">
    <property type="component" value="Unassembled WGS sequence"/>
</dbReference>
<dbReference type="InterPro" id="IPR036291">
    <property type="entry name" value="NAD(P)-bd_dom_sf"/>
</dbReference>
<dbReference type="CDD" id="cd05233">
    <property type="entry name" value="SDR_c"/>
    <property type="match status" value="1"/>
</dbReference>
<sequence>MLSLDKFIGKKIVITGGTSGIGRAGALKIAAEGGRVFVTGRNPKRITKLRAELPSDSLVFSNDMSNTDSIPELIHAIRTWSETIDGLWLNAGIAHLDNLLPSDQSNVEAMIQTNLLVPRMQLASLAPLIKENGSVVITSSSSVYEGAAATGDYAAVKSGLTAAVRSWATNLASKQIRVNTIVPGAIETNFRHFLSKEEQDVFEKSLIKQVPLKRIGKPEEAAAPALFLLSDESSYITGSQIFVDGGLIRH</sequence>
<comment type="similarity">
    <text evidence="1">Belongs to the short-chain dehydrogenases/reductases (SDR) family.</text>
</comment>
<dbReference type="InterPro" id="IPR002347">
    <property type="entry name" value="SDR_fam"/>
</dbReference>
<reference evidence="3 4" key="1">
    <citation type="submission" date="2014-12" db="EMBL/GenBank/DDBJ databases">
        <title>Draft genome sequences of 29 type strains of Enterococci.</title>
        <authorList>
            <person name="Zhong Z."/>
            <person name="Sun Z."/>
            <person name="Liu W."/>
            <person name="Zhang W."/>
            <person name="Zhang H."/>
        </authorList>
    </citation>
    <scope>NUCLEOTIDE SEQUENCE [LARGE SCALE GENOMIC DNA]</scope>
    <source>
        <strain evidence="3 4">DSM 22801</strain>
    </source>
</reference>
<dbReference type="EMBL" id="JXLC01000025">
    <property type="protein sequence ID" value="OJG88615.1"/>
    <property type="molecule type" value="Genomic_DNA"/>
</dbReference>
<evidence type="ECO:0000313" key="3">
    <source>
        <dbReference type="EMBL" id="OJG88615.1"/>
    </source>
</evidence>
<dbReference type="PRINTS" id="PR00081">
    <property type="entry name" value="GDHRDH"/>
</dbReference>
<gene>
    <name evidence="3" type="ORF">RV15_GL001800</name>
</gene>
<evidence type="ECO:0000256" key="2">
    <source>
        <dbReference type="ARBA" id="ARBA00023002"/>
    </source>
</evidence>
<proteinExistence type="inferred from homology"/>
<dbReference type="Gene3D" id="3.40.50.720">
    <property type="entry name" value="NAD(P)-binding Rossmann-like Domain"/>
    <property type="match status" value="1"/>
</dbReference>
<organism evidence="3 4">
    <name type="scientific">Enterococcus silesiacus</name>
    <dbReference type="NCBI Taxonomy" id="332949"/>
    <lineage>
        <taxon>Bacteria</taxon>
        <taxon>Bacillati</taxon>
        <taxon>Bacillota</taxon>
        <taxon>Bacilli</taxon>
        <taxon>Lactobacillales</taxon>
        <taxon>Enterococcaceae</taxon>
        <taxon>Enterococcus</taxon>
    </lineage>
</organism>
<comment type="caution">
    <text evidence="3">The sequence shown here is derived from an EMBL/GenBank/DDBJ whole genome shotgun (WGS) entry which is preliminary data.</text>
</comment>
<accession>A0AA91JN78</accession>
<dbReference type="FunFam" id="3.40.50.720:FF:000084">
    <property type="entry name" value="Short-chain dehydrogenase reductase"/>
    <property type="match status" value="1"/>
</dbReference>
<dbReference type="GO" id="GO:0006633">
    <property type="term" value="P:fatty acid biosynthetic process"/>
    <property type="evidence" value="ECO:0007669"/>
    <property type="project" value="TreeGrafter"/>
</dbReference>